<dbReference type="PANTHER" id="PTHR12526:SF630">
    <property type="entry name" value="GLYCOSYLTRANSFERASE"/>
    <property type="match status" value="1"/>
</dbReference>
<feature type="domain" description="Glycosyl transferase family 1" evidence="1">
    <location>
        <begin position="178"/>
        <end position="333"/>
    </location>
</feature>
<keyword evidence="2" id="KW-0808">Transferase</keyword>
<dbReference type="Proteomes" id="UP000029224">
    <property type="component" value="Unassembled WGS sequence"/>
</dbReference>
<evidence type="ECO:0000313" key="2">
    <source>
        <dbReference type="EMBL" id="GAL37554.1"/>
    </source>
</evidence>
<accession>A0A090TFN6</accession>
<dbReference type="OrthoDB" id="9792269at2"/>
<reference evidence="2 3" key="2">
    <citation type="submission" date="2014-09" db="EMBL/GenBank/DDBJ databases">
        <authorList>
            <consortium name="NBRP consortium"/>
            <person name="Sawabe T."/>
            <person name="Meirelles P."/>
            <person name="Nakanishi M."/>
            <person name="Sayaka M."/>
            <person name="Hattori M."/>
            <person name="Ohkuma M."/>
        </authorList>
    </citation>
    <scope>NUCLEOTIDE SEQUENCE [LARGE SCALE GENOMIC DNA]</scope>
    <source>
        <strain evidence="2 3">JCM 19240</strain>
    </source>
</reference>
<gene>
    <name evidence="2" type="ORF">JCM19240_701</name>
</gene>
<evidence type="ECO:0000259" key="1">
    <source>
        <dbReference type="Pfam" id="PF00534"/>
    </source>
</evidence>
<dbReference type="GO" id="GO:0016757">
    <property type="term" value="F:glycosyltransferase activity"/>
    <property type="evidence" value="ECO:0007669"/>
    <property type="project" value="InterPro"/>
</dbReference>
<dbReference type="GO" id="GO:1901135">
    <property type="term" value="P:carbohydrate derivative metabolic process"/>
    <property type="evidence" value="ECO:0007669"/>
    <property type="project" value="UniProtKB-ARBA"/>
</dbReference>
<dbReference type="CDD" id="cd03820">
    <property type="entry name" value="GT4_AmsD-like"/>
    <property type="match status" value="1"/>
</dbReference>
<proteinExistence type="predicted"/>
<evidence type="ECO:0000313" key="3">
    <source>
        <dbReference type="Proteomes" id="UP000029224"/>
    </source>
</evidence>
<comment type="caution">
    <text evidence="2">The sequence shown here is derived from an EMBL/GenBank/DDBJ whole genome shotgun (WGS) entry which is preliminary data.</text>
</comment>
<dbReference type="EMBL" id="BBMT01000018">
    <property type="protein sequence ID" value="GAL37554.1"/>
    <property type="molecule type" value="Genomic_DNA"/>
</dbReference>
<organism evidence="2 3">
    <name type="scientific">Vibrio maritimus</name>
    <dbReference type="NCBI Taxonomy" id="990268"/>
    <lineage>
        <taxon>Bacteria</taxon>
        <taxon>Pseudomonadati</taxon>
        <taxon>Pseudomonadota</taxon>
        <taxon>Gammaproteobacteria</taxon>
        <taxon>Vibrionales</taxon>
        <taxon>Vibrionaceae</taxon>
        <taxon>Vibrio</taxon>
    </lineage>
</organism>
<dbReference type="AlphaFoldDB" id="A0A090TFN6"/>
<keyword evidence="3" id="KW-1185">Reference proteome</keyword>
<name>A0A090TFN6_9VIBR</name>
<protein>
    <submittedName>
        <fullName evidence="2">Glycosyl transferase group 1</fullName>
    </submittedName>
</protein>
<sequence length="356" mass="40561">MRIIFVVGDISATGGTERVTSEVASVLSKGHDVTVLSLFNKVENSFFDYSTRVDIVHAKIDPHCNVIVKFLKVSMAIYKFARNFNADFVVLVDSILFIFCLPFVNLVESRIITWEHFNLSTSHGSKFRVLSRFFASRFSNGIVVLTERDLLSWRSRYNLRSEIVAICNPIPRLPAIRRDKENIVLAVGRLSYEKGFDILLKSWPNVVSIYPDWKLRIVGSGTLENDLRNLANILDVSDSVEFAGKVKNIEIEYSRASIYVMTSRWEGLPMTLLEAQHFGLPSISTDCVTGPKEILSHNNGLLIDVDDYQALSEKILLLINDECLRNRFSESAKLQSKNYALPRVRKRWEQFFGLLV</sequence>
<dbReference type="Pfam" id="PF00534">
    <property type="entry name" value="Glycos_transf_1"/>
    <property type="match status" value="1"/>
</dbReference>
<dbReference type="PANTHER" id="PTHR12526">
    <property type="entry name" value="GLYCOSYLTRANSFERASE"/>
    <property type="match status" value="1"/>
</dbReference>
<reference evidence="2 3" key="1">
    <citation type="submission" date="2014-09" db="EMBL/GenBank/DDBJ databases">
        <title>Vibrio maritimus JCM 19240. (C210) whole genome shotgun sequence.</title>
        <authorList>
            <person name="Sawabe T."/>
            <person name="Meirelles P."/>
            <person name="Nakanishi M."/>
            <person name="Sayaka M."/>
            <person name="Hattori M."/>
            <person name="Ohkuma M."/>
        </authorList>
    </citation>
    <scope>NUCLEOTIDE SEQUENCE [LARGE SCALE GENOMIC DNA]</scope>
    <source>
        <strain evidence="2 3">JCM 19240</strain>
    </source>
</reference>
<dbReference type="Gene3D" id="3.40.50.2000">
    <property type="entry name" value="Glycogen Phosphorylase B"/>
    <property type="match status" value="2"/>
</dbReference>
<dbReference type="SUPFAM" id="SSF53756">
    <property type="entry name" value="UDP-Glycosyltransferase/glycogen phosphorylase"/>
    <property type="match status" value="1"/>
</dbReference>
<dbReference type="InterPro" id="IPR001296">
    <property type="entry name" value="Glyco_trans_1"/>
</dbReference>